<reference evidence="3 4" key="1">
    <citation type="submission" date="2019-09" db="EMBL/GenBank/DDBJ databases">
        <authorList>
            <person name="Park J.-S."/>
            <person name="Choi H.-J."/>
        </authorList>
    </citation>
    <scope>NUCLEOTIDE SEQUENCE [LARGE SCALE GENOMIC DNA]</scope>
    <source>
        <strain evidence="3 4">176SS1-4</strain>
    </source>
</reference>
<feature type="domain" description="Methyltransferase" evidence="2">
    <location>
        <begin position="57"/>
        <end position="150"/>
    </location>
</feature>
<dbReference type="GO" id="GO:0032259">
    <property type="term" value="P:methylation"/>
    <property type="evidence" value="ECO:0007669"/>
    <property type="project" value="UniProtKB-KW"/>
</dbReference>
<sequence length="221" mass="24552">MAYHAASSRGGGAIMATRPEFWSRMAERYSRSKIPNEEIYERKLRETQEYLTPESEVLEIGCGTGTTAIRHGPHARHILATDYAEGMLEIARKKAEEAGVTNVTFERASAEEIDEGRGPFDMVMAHSILHLVGDRPAVLAKCARLLKPGGVFVSSTFTPGRWHPLRFVLPLPGLFGFVPEVGFFSEADLVAEVEEAGLHVERRWKPSRMSALFLIARKQGT</sequence>
<accession>A0A5J5GR20</accession>
<dbReference type="SUPFAM" id="SSF53335">
    <property type="entry name" value="S-adenosyl-L-methionine-dependent methyltransferases"/>
    <property type="match status" value="1"/>
</dbReference>
<evidence type="ECO:0000256" key="1">
    <source>
        <dbReference type="ARBA" id="ARBA00022679"/>
    </source>
</evidence>
<gene>
    <name evidence="3" type="ORF">F3S47_05280</name>
</gene>
<evidence type="ECO:0000259" key="2">
    <source>
        <dbReference type="Pfam" id="PF13649"/>
    </source>
</evidence>
<dbReference type="PANTHER" id="PTHR43861">
    <property type="entry name" value="TRANS-ACONITATE 2-METHYLTRANSFERASE-RELATED"/>
    <property type="match status" value="1"/>
</dbReference>
<dbReference type="AlphaFoldDB" id="A0A5J5GR20"/>
<evidence type="ECO:0000313" key="4">
    <source>
        <dbReference type="Proteomes" id="UP000326554"/>
    </source>
</evidence>
<dbReference type="InterPro" id="IPR041698">
    <property type="entry name" value="Methyltransf_25"/>
</dbReference>
<dbReference type="EMBL" id="VYQE01000001">
    <property type="protein sequence ID" value="KAA9010650.1"/>
    <property type="molecule type" value="Genomic_DNA"/>
</dbReference>
<dbReference type="CDD" id="cd02440">
    <property type="entry name" value="AdoMet_MTases"/>
    <property type="match status" value="1"/>
</dbReference>
<protein>
    <submittedName>
        <fullName evidence="3">Class I SAM-dependent methyltransferase</fullName>
    </submittedName>
</protein>
<organism evidence="3 4">
    <name type="scientific">Histidinibacterium aquaticum</name>
    <dbReference type="NCBI Taxonomy" id="2613962"/>
    <lineage>
        <taxon>Bacteria</taxon>
        <taxon>Pseudomonadati</taxon>
        <taxon>Pseudomonadota</taxon>
        <taxon>Alphaproteobacteria</taxon>
        <taxon>Rhodobacterales</taxon>
        <taxon>Paracoccaceae</taxon>
        <taxon>Histidinibacterium</taxon>
    </lineage>
</organism>
<dbReference type="GO" id="GO:0008168">
    <property type="term" value="F:methyltransferase activity"/>
    <property type="evidence" value="ECO:0007669"/>
    <property type="project" value="UniProtKB-KW"/>
</dbReference>
<dbReference type="Proteomes" id="UP000326554">
    <property type="component" value="Unassembled WGS sequence"/>
</dbReference>
<dbReference type="Gene3D" id="3.40.50.150">
    <property type="entry name" value="Vaccinia Virus protein VP39"/>
    <property type="match status" value="1"/>
</dbReference>
<keyword evidence="3" id="KW-0489">Methyltransferase</keyword>
<proteinExistence type="predicted"/>
<keyword evidence="4" id="KW-1185">Reference proteome</keyword>
<keyword evidence="1 3" id="KW-0808">Transferase</keyword>
<name>A0A5J5GR20_9RHOB</name>
<evidence type="ECO:0000313" key="3">
    <source>
        <dbReference type="EMBL" id="KAA9010650.1"/>
    </source>
</evidence>
<dbReference type="InterPro" id="IPR029063">
    <property type="entry name" value="SAM-dependent_MTases_sf"/>
</dbReference>
<comment type="caution">
    <text evidence="3">The sequence shown here is derived from an EMBL/GenBank/DDBJ whole genome shotgun (WGS) entry which is preliminary data.</text>
</comment>
<dbReference type="Pfam" id="PF13649">
    <property type="entry name" value="Methyltransf_25"/>
    <property type="match status" value="1"/>
</dbReference>